<evidence type="ECO:0000256" key="1">
    <source>
        <dbReference type="SAM" id="MobiDB-lite"/>
    </source>
</evidence>
<dbReference type="Gene3D" id="3.40.390.10">
    <property type="entry name" value="Collagenase (Catalytic Domain)"/>
    <property type="match status" value="1"/>
</dbReference>
<feature type="region of interest" description="Disordered" evidence="1">
    <location>
        <begin position="38"/>
        <end position="73"/>
    </location>
</feature>
<reference evidence="3" key="1">
    <citation type="submission" date="2017-09" db="EMBL/GenBank/DDBJ databases">
        <title>Depth-based differentiation of microbial function through sediment-hosted aquifers and enrichment of novel symbionts in the deep terrestrial subsurface.</title>
        <authorList>
            <person name="Probst A.J."/>
            <person name="Ladd B."/>
            <person name="Jarett J.K."/>
            <person name="Geller-Mcgrath D.E."/>
            <person name="Sieber C.M.K."/>
            <person name="Emerson J.B."/>
            <person name="Anantharaman K."/>
            <person name="Thomas B.C."/>
            <person name="Malmstrom R."/>
            <person name="Stieglmeier M."/>
            <person name="Klingl A."/>
            <person name="Woyke T."/>
            <person name="Ryan C.M."/>
            <person name="Banfield J.F."/>
        </authorList>
    </citation>
    <scope>NUCLEOTIDE SEQUENCE [LARGE SCALE GENOMIC DNA]</scope>
</reference>
<proteinExistence type="predicted"/>
<gene>
    <name evidence="2" type="ORF">COT71_00930</name>
</gene>
<evidence type="ECO:0000313" key="3">
    <source>
        <dbReference type="Proteomes" id="UP000230731"/>
    </source>
</evidence>
<sequence>MNLTRVDLLRLGLALLAAGLLLAVALDIFWLRPLPASPTGGSESEDAAADTGTAELGSDASASTAGPDEFRLPAATEPRGLNLVFMSDAYPSWEEFEADIAAVMLELKKIEPWQSYNHFNIYKINPQQGDLCAIKTADERKPTLRCGEGVNAYLNQLPLERFKLIILSRQNFQSWANVARLENSAILFSLTESPTDATAARTQGLLLAHLFGHAFGLKDEELHVIAKAGGAPHTPDGPNCAPDQTTAEAWWGDLAAQDSQVGYFPGCAGNVNYLKPTEASIMNLNTGADLVFTYGPVSERYLKTVLNLCFAPQVNSSESLDSDQAKFLERYPEFSACLE</sequence>
<dbReference type="GO" id="GO:0008237">
    <property type="term" value="F:metallopeptidase activity"/>
    <property type="evidence" value="ECO:0007669"/>
    <property type="project" value="InterPro"/>
</dbReference>
<comment type="caution">
    <text evidence="2">The sequence shown here is derived from an EMBL/GenBank/DDBJ whole genome shotgun (WGS) entry which is preliminary data.</text>
</comment>
<organism evidence="2 3">
    <name type="scientific">Candidatus Andersenbacteria bacterium CG10_big_fil_rev_8_21_14_0_10_54_11</name>
    <dbReference type="NCBI Taxonomy" id="1974485"/>
    <lineage>
        <taxon>Bacteria</taxon>
        <taxon>Candidatus Anderseniibacteriota</taxon>
    </lineage>
</organism>
<dbReference type="Proteomes" id="UP000230731">
    <property type="component" value="Unassembled WGS sequence"/>
</dbReference>
<evidence type="ECO:0000313" key="2">
    <source>
        <dbReference type="EMBL" id="PIT98394.1"/>
    </source>
</evidence>
<dbReference type="EMBL" id="PEZP01000009">
    <property type="protein sequence ID" value="PIT98394.1"/>
    <property type="molecule type" value="Genomic_DNA"/>
</dbReference>
<dbReference type="AlphaFoldDB" id="A0A2M6X068"/>
<protein>
    <submittedName>
        <fullName evidence="2">Uncharacterized protein</fullName>
    </submittedName>
</protein>
<name>A0A2M6X068_9BACT</name>
<accession>A0A2M6X068</accession>
<dbReference type="InterPro" id="IPR024079">
    <property type="entry name" value="MetalloPept_cat_dom_sf"/>
</dbReference>